<dbReference type="PANTHER" id="PTHR18640">
    <property type="entry name" value="SOLUTE CARRIER FAMILY 10 MEMBER 7"/>
    <property type="match status" value="1"/>
</dbReference>
<dbReference type="Pfam" id="PF13593">
    <property type="entry name" value="SBF_like"/>
    <property type="match status" value="1"/>
</dbReference>
<dbReference type="InterPro" id="IPR038770">
    <property type="entry name" value="Na+/solute_symporter_sf"/>
</dbReference>
<feature type="transmembrane region" description="Helical" evidence="1">
    <location>
        <begin position="130"/>
        <end position="153"/>
    </location>
</feature>
<sequence length="321" mass="34251">MRSFLKKYWFLTGLILVSGLTVADRTETLAQVGRWLQAHRGPDLVIFAIFFFSGTALQTEQVRSGLSDWRATATALAVIFVVSPLWALVLGRLPLHPGLMIGLFLVAAMPTTLSSGVVMTGAAGGNMANALMITLLANFSAIFTVPVVLTFLVGDAAGAAGVLINKTALMVKMAKLVALPLGLGILVRPTFQGFYKRRGINPNVVNGCFILAIVWIAVSKSRPTIVNGLHLLPSVVLLVAGFHLGLLAAAAALGRLLGLGRGRLESVLFMGSQKTLPLSVLIQTALFPQYGEALVFCVCHHVIHLIMDGYLVGRLQTGRKE</sequence>
<accession>A0A1M5GLM9</accession>
<evidence type="ECO:0000313" key="3">
    <source>
        <dbReference type="Proteomes" id="UP000184076"/>
    </source>
</evidence>
<protein>
    <submittedName>
        <fullName evidence="2">Solute carrier family 10 (Sodium/bile acid cotransporter), member 7</fullName>
    </submittedName>
</protein>
<name>A0A1M5GLM9_9BACT</name>
<dbReference type="STRING" id="1121391.SAMN02745206_03163"/>
<dbReference type="Proteomes" id="UP000184076">
    <property type="component" value="Unassembled WGS sequence"/>
</dbReference>
<feature type="transmembrane region" description="Helical" evidence="1">
    <location>
        <begin position="203"/>
        <end position="219"/>
    </location>
</feature>
<reference evidence="3" key="1">
    <citation type="submission" date="2016-11" db="EMBL/GenBank/DDBJ databases">
        <authorList>
            <person name="Varghese N."/>
            <person name="Submissions S."/>
        </authorList>
    </citation>
    <scope>NUCLEOTIDE SEQUENCE [LARGE SCALE GENOMIC DNA]</scope>
    <source>
        <strain evidence="3">DSM 9756</strain>
    </source>
</reference>
<dbReference type="InterPro" id="IPR016833">
    <property type="entry name" value="Put_Na-Bile_cotransptr"/>
</dbReference>
<proteinExistence type="predicted"/>
<feature type="transmembrane region" description="Helical" evidence="1">
    <location>
        <begin position="231"/>
        <end position="254"/>
    </location>
</feature>
<dbReference type="EMBL" id="FQVB01000038">
    <property type="protein sequence ID" value="SHG04586.1"/>
    <property type="molecule type" value="Genomic_DNA"/>
</dbReference>
<keyword evidence="1" id="KW-0812">Transmembrane</keyword>
<dbReference type="AlphaFoldDB" id="A0A1M5GLM9"/>
<gene>
    <name evidence="2" type="ORF">SAMN02745206_03163</name>
</gene>
<evidence type="ECO:0000313" key="2">
    <source>
        <dbReference type="EMBL" id="SHG04586.1"/>
    </source>
</evidence>
<dbReference type="PANTHER" id="PTHR18640:SF10">
    <property type="entry name" value="SODIUM_METABOLITE COTRANSPORTER BASS4, CHLOROPLASTIC-RELATED"/>
    <property type="match status" value="1"/>
</dbReference>
<organism evidence="2 3">
    <name type="scientific">Desulfacinum infernum DSM 9756</name>
    <dbReference type="NCBI Taxonomy" id="1121391"/>
    <lineage>
        <taxon>Bacteria</taxon>
        <taxon>Pseudomonadati</taxon>
        <taxon>Thermodesulfobacteriota</taxon>
        <taxon>Syntrophobacteria</taxon>
        <taxon>Syntrophobacterales</taxon>
        <taxon>Syntrophobacteraceae</taxon>
        <taxon>Desulfacinum</taxon>
    </lineage>
</organism>
<keyword evidence="1" id="KW-1133">Transmembrane helix</keyword>
<feature type="transmembrane region" description="Helical" evidence="1">
    <location>
        <begin position="173"/>
        <end position="191"/>
    </location>
</feature>
<evidence type="ECO:0000256" key="1">
    <source>
        <dbReference type="SAM" id="Phobius"/>
    </source>
</evidence>
<keyword evidence="3" id="KW-1185">Reference proteome</keyword>
<keyword evidence="1" id="KW-0472">Membrane</keyword>
<dbReference type="Gene3D" id="1.20.1530.20">
    <property type="match status" value="1"/>
</dbReference>
<feature type="transmembrane region" description="Helical" evidence="1">
    <location>
        <begin position="71"/>
        <end position="93"/>
    </location>
</feature>
<feature type="transmembrane region" description="Helical" evidence="1">
    <location>
        <begin position="99"/>
        <end position="118"/>
    </location>
</feature>